<dbReference type="AlphaFoldDB" id="A0A158KDK1"/>
<keyword evidence="2" id="KW-1185">Reference proteome</keyword>
<protein>
    <submittedName>
        <fullName evidence="1">Uncharacterized protein</fullName>
    </submittedName>
</protein>
<organism evidence="1 2">
    <name type="scientific">Caballeronia terrestris</name>
    <dbReference type="NCBI Taxonomy" id="1226301"/>
    <lineage>
        <taxon>Bacteria</taxon>
        <taxon>Pseudomonadati</taxon>
        <taxon>Pseudomonadota</taxon>
        <taxon>Betaproteobacteria</taxon>
        <taxon>Burkholderiales</taxon>
        <taxon>Burkholderiaceae</taxon>
        <taxon>Caballeronia</taxon>
    </lineage>
</organism>
<name>A0A158KDK1_9BURK</name>
<dbReference type="Proteomes" id="UP000054925">
    <property type="component" value="Unassembled WGS sequence"/>
</dbReference>
<reference evidence="1" key="1">
    <citation type="submission" date="2016-01" db="EMBL/GenBank/DDBJ databases">
        <authorList>
            <person name="Peeters C."/>
        </authorList>
    </citation>
    <scope>NUCLEOTIDE SEQUENCE [LARGE SCALE GENOMIC DNA]</scope>
    <source>
        <strain evidence="1">LMG 22937</strain>
    </source>
</reference>
<proteinExistence type="predicted"/>
<evidence type="ECO:0000313" key="1">
    <source>
        <dbReference type="EMBL" id="SAL79167.1"/>
    </source>
</evidence>
<accession>A0A158KDK1</accession>
<dbReference type="SUPFAM" id="SSF53448">
    <property type="entry name" value="Nucleotide-diphospho-sugar transferases"/>
    <property type="match status" value="1"/>
</dbReference>
<dbReference type="OrthoDB" id="6679586at2"/>
<dbReference type="RefSeq" id="WP_087659238.1">
    <property type="nucleotide sequence ID" value="NZ_FCOL02000048.1"/>
</dbReference>
<comment type="caution">
    <text evidence="1">The sequence shown here is derived from an EMBL/GenBank/DDBJ whole genome shotgun (WGS) entry which is preliminary data.</text>
</comment>
<dbReference type="InterPro" id="IPR029044">
    <property type="entry name" value="Nucleotide-diphossugar_trans"/>
</dbReference>
<dbReference type="EMBL" id="FCOL02000048">
    <property type="protein sequence ID" value="SAL79167.1"/>
    <property type="molecule type" value="Genomic_DNA"/>
</dbReference>
<sequence>MTSSAPPQTPRHNILICLPTHRDDVHVNFAFSLVNATRALTEAGAAYQLMHVGSSHIIRARNLFANYFLEHHEFTHLLFLDTDMHFEADAVLKLLAANRSVAGVAYPFRRVDLERRIDATDSGLSMRDWLEKHAEYTVRIRSASDGRAQVIEGFVEAEHIGTGILLLQREAFEAAKPYAACFAPPDQYASVVPGGAFYGFFDTMQEQGAYLSEDLSFCRRVRLGGCAVWALVDQTVVHYGASEVAGQYLRALKLRGQIG</sequence>
<evidence type="ECO:0000313" key="2">
    <source>
        <dbReference type="Proteomes" id="UP000054925"/>
    </source>
</evidence>
<gene>
    <name evidence="1" type="ORF">AWB67_05397</name>
</gene>